<protein>
    <submittedName>
        <fullName evidence="2">Uncharacterized protein</fullName>
    </submittedName>
</protein>
<organism evidence="2 3">
    <name type="scientific">Aquilutibacter rugosus</name>
    <dbReference type="NCBI Taxonomy" id="3115820"/>
    <lineage>
        <taxon>Bacteria</taxon>
        <taxon>Pseudomonadati</taxon>
        <taxon>Pseudomonadota</taxon>
        <taxon>Gammaproteobacteria</taxon>
        <taxon>Lysobacterales</taxon>
        <taxon>Lysobacteraceae</taxon>
        <taxon>Aquilutibacter</taxon>
    </lineage>
</organism>
<dbReference type="Proteomes" id="UP001356170">
    <property type="component" value="Unassembled WGS sequence"/>
</dbReference>
<sequence>MAGSCPAFIRAKTPAARELVATQWHYSSTSATVARWRWGWRVLKRGDTLTGDLFPGLKATPLPPLGSMDYRGEVALLVSKLLKDYAANAAHPLTGTRYEFAARVSELTDVETSKLVLDSYTSVAREDCNLPLWKVPAMDCVASARELSEWPVLKLGGRVLWGSDIVDAEIVRAQAEMDQLREEIRSLKQMKKRAANG</sequence>
<dbReference type="RefSeq" id="WP_331702861.1">
    <property type="nucleotide sequence ID" value="NZ_JAZHBO010000001.1"/>
</dbReference>
<evidence type="ECO:0000313" key="2">
    <source>
        <dbReference type="EMBL" id="MEF2154682.1"/>
    </source>
</evidence>
<reference evidence="2 3" key="1">
    <citation type="submission" date="2024-01" db="EMBL/GenBank/DDBJ databases">
        <title>Novel species of the genus Luteimonas isolated from rivers.</title>
        <authorList>
            <person name="Lu H."/>
        </authorList>
    </citation>
    <scope>NUCLEOTIDE SEQUENCE [LARGE SCALE GENOMIC DNA]</scope>
    <source>
        <strain evidence="2 3">FXH3W</strain>
    </source>
</reference>
<proteinExistence type="predicted"/>
<keyword evidence="1" id="KW-0175">Coiled coil</keyword>
<evidence type="ECO:0000256" key="1">
    <source>
        <dbReference type="SAM" id="Coils"/>
    </source>
</evidence>
<feature type="coiled-coil region" evidence="1">
    <location>
        <begin position="163"/>
        <end position="197"/>
    </location>
</feature>
<evidence type="ECO:0000313" key="3">
    <source>
        <dbReference type="Proteomes" id="UP001356170"/>
    </source>
</evidence>
<comment type="caution">
    <text evidence="2">The sequence shown here is derived from an EMBL/GenBank/DDBJ whole genome shotgun (WGS) entry which is preliminary data.</text>
</comment>
<name>A0ABU7UW41_9GAMM</name>
<gene>
    <name evidence="2" type="ORF">V3390_00270</name>
</gene>
<dbReference type="EMBL" id="JAZHBO010000001">
    <property type="protein sequence ID" value="MEF2154682.1"/>
    <property type="molecule type" value="Genomic_DNA"/>
</dbReference>
<accession>A0ABU7UW41</accession>
<keyword evidence="3" id="KW-1185">Reference proteome</keyword>